<evidence type="ECO:0000313" key="1">
    <source>
        <dbReference type="EMBL" id="CAD9224394.1"/>
    </source>
</evidence>
<sequence length="437" mass="48955">MVGGWGMPVSNRTFRTCNGDGGALVGKRIVLSFASSAWPSLKAPAEQCFERRVARILLSYPLRRVQVRAGLTERSRQVFLFVMRRRNSARHSTALLGDVLGSGDLSIPHSSEVARSDDALQTMYSGTSKTQGAREGMRATNYQEDSERTKFPSYQIPSSVVASSYQSRARERLHKVQVMTDIDDTVKSSGGLRLAGIPLGGIDTRFARGKFYPGVFQFALELATYELPPMIDPLPIAVLTARAREFKFALALNRTSPLCLEYKKAGARKGYQNWGVGHVLYGSVAEWICQGRKGLRKFQNFLLLRMRNEIRGLQRHYDVSYIYVGDTGEMDLDAGERMLRSFPQNMRAVFLHDVSPGPLRQDDCINGIPVLYFRTYIGAARKAVAHQLMGVNSMLEVVKQAEDDYVRYHGRQDCDCWKELENDAKDARKLASSMGVV</sequence>
<reference evidence="1" key="1">
    <citation type="submission" date="2021-01" db="EMBL/GenBank/DDBJ databases">
        <authorList>
            <person name="Corre E."/>
            <person name="Pelletier E."/>
            <person name="Niang G."/>
            <person name="Scheremetjew M."/>
            <person name="Finn R."/>
            <person name="Kale V."/>
            <person name="Holt S."/>
            <person name="Cochrane G."/>
            <person name="Meng A."/>
            <person name="Brown T."/>
            <person name="Cohen L."/>
        </authorList>
    </citation>
    <scope>NUCLEOTIDE SEQUENCE</scope>
    <source>
        <strain evidence="1">SAG 36.94</strain>
    </source>
</reference>
<name>A0A7S1T745_9RHOD</name>
<accession>A0A7S1T745</accession>
<dbReference type="PANTHER" id="PTHR40861">
    <property type="entry name" value="DUF2183 DOMAIN-CONTAINING PROTEIN"/>
    <property type="match status" value="1"/>
</dbReference>
<proteinExistence type="predicted"/>
<gene>
    <name evidence="1" type="ORF">CCAE0312_LOCUS951</name>
</gene>
<dbReference type="PANTHER" id="PTHR40861:SF1">
    <property type="entry name" value="PHOSPHATIDATE PHOSPHATASE APP1 CATALYTIC DOMAIN-CONTAINING PROTEIN"/>
    <property type="match status" value="1"/>
</dbReference>
<protein>
    <recommendedName>
        <fullName evidence="2">Phosphatidate phosphatase APP1 catalytic domain-containing protein</fullName>
    </recommendedName>
</protein>
<dbReference type="AlphaFoldDB" id="A0A7S1T745"/>
<dbReference type="EMBL" id="HBGH01001823">
    <property type="protein sequence ID" value="CAD9224394.1"/>
    <property type="molecule type" value="Transcribed_RNA"/>
</dbReference>
<organism evidence="1">
    <name type="scientific">Compsopogon caeruleus</name>
    <dbReference type="NCBI Taxonomy" id="31354"/>
    <lineage>
        <taxon>Eukaryota</taxon>
        <taxon>Rhodophyta</taxon>
        <taxon>Compsopogonophyceae</taxon>
        <taxon>Compsopogonales</taxon>
        <taxon>Compsopogonaceae</taxon>
        <taxon>Compsopogon</taxon>
    </lineage>
</organism>
<evidence type="ECO:0008006" key="2">
    <source>
        <dbReference type="Google" id="ProtNLM"/>
    </source>
</evidence>